<dbReference type="InterPro" id="IPR016181">
    <property type="entry name" value="Acyl_CoA_acyltransferase"/>
</dbReference>
<dbReference type="AlphaFoldDB" id="A0A9P6RHT3"/>
<evidence type="ECO:0000313" key="5">
    <source>
        <dbReference type="EMBL" id="KAG0317614.1"/>
    </source>
</evidence>
<protein>
    <recommendedName>
        <fullName evidence="4">N-acetyltransferase domain-containing protein</fullName>
    </recommendedName>
</protein>
<keyword evidence="1" id="KW-0808">Transferase</keyword>
<gene>
    <name evidence="5" type="ORF">BGZ97_005129</name>
</gene>
<dbReference type="InterPro" id="IPR000182">
    <property type="entry name" value="GNAT_dom"/>
</dbReference>
<sequence>MIDKAAIRIRPYQEADRDQVLETLFLGFSMVGDRIVQKTIRHRSTVLGILAKSLLYTLLLELAIVTLSAINNSQGSGTGGVVEDFKALQEALMEPTTIQGMVSQFLKPSFMLLAAGMTVLVTLATVYSIYSNNEKETEKYIQGCLDEDLGDIVAYYQKDVPSSPPSAATIDSKEIETSRNRKTKSATTPKKNRSQFWVACLESHPQLVLGCISLDDVAAHADSLLTKHLKQGSPESTFTEPSEFDAELRRLSVHPNYRRLGVAKLLMQTLKDSAKKQGFKRVILSTTFHQPEAIAGYIRFGFEREKLVRISEFFTLWFAELKLNATAKEIEAQKEQQAAFLREVGLDSEKKIV</sequence>
<feature type="transmembrane region" description="Helical" evidence="3">
    <location>
        <begin position="110"/>
        <end position="130"/>
    </location>
</feature>
<feature type="transmembrane region" description="Helical" evidence="3">
    <location>
        <begin position="46"/>
        <end position="70"/>
    </location>
</feature>
<keyword evidence="3" id="KW-0472">Membrane</keyword>
<dbReference type="PROSITE" id="PS51186">
    <property type="entry name" value="GNAT"/>
    <property type="match status" value="1"/>
</dbReference>
<dbReference type="PANTHER" id="PTHR13947">
    <property type="entry name" value="GNAT FAMILY N-ACETYLTRANSFERASE"/>
    <property type="match status" value="1"/>
</dbReference>
<dbReference type="Gene3D" id="3.40.630.30">
    <property type="match status" value="1"/>
</dbReference>
<organism evidence="5 6">
    <name type="scientific">Linnemannia gamsii</name>
    <dbReference type="NCBI Taxonomy" id="64522"/>
    <lineage>
        <taxon>Eukaryota</taxon>
        <taxon>Fungi</taxon>
        <taxon>Fungi incertae sedis</taxon>
        <taxon>Mucoromycota</taxon>
        <taxon>Mortierellomycotina</taxon>
        <taxon>Mortierellomycetes</taxon>
        <taxon>Mortierellales</taxon>
        <taxon>Mortierellaceae</taxon>
        <taxon>Linnemannia</taxon>
    </lineage>
</organism>
<keyword evidence="6" id="KW-1185">Reference proteome</keyword>
<accession>A0A9P6RHT3</accession>
<evidence type="ECO:0000256" key="2">
    <source>
        <dbReference type="SAM" id="MobiDB-lite"/>
    </source>
</evidence>
<dbReference type="OrthoDB" id="41532at2759"/>
<comment type="caution">
    <text evidence="5">The sequence shown here is derived from an EMBL/GenBank/DDBJ whole genome shotgun (WGS) entry which is preliminary data.</text>
</comment>
<feature type="region of interest" description="Disordered" evidence="2">
    <location>
        <begin position="160"/>
        <end position="189"/>
    </location>
</feature>
<proteinExistence type="predicted"/>
<evidence type="ECO:0000259" key="4">
    <source>
        <dbReference type="PROSITE" id="PS51186"/>
    </source>
</evidence>
<dbReference type="InterPro" id="IPR050769">
    <property type="entry name" value="NAT_camello-type"/>
</dbReference>
<evidence type="ECO:0000256" key="3">
    <source>
        <dbReference type="SAM" id="Phobius"/>
    </source>
</evidence>
<evidence type="ECO:0000256" key="1">
    <source>
        <dbReference type="ARBA" id="ARBA00022679"/>
    </source>
</evidence>
<dbReference type="PANTHER" id="PTHR13947:SF37">
    <property type="entry name" value="LD18367P"/>
    <property type="match status" value="1"/>
</dbReference>
<reference evidence="5" key="1">
    <citation type="journal article" date="2020" name="Fungal Divers.">
        <title>Resolving the Mortierellaceae phylogeny through synthesis of multi-gene phylogenetics and phylogenomics.</title>
        <authorList>
            <person name="Vandepol N."/>
            <person name="Liber J."/>
            <person name="Desiro A."/>
            <person name="Na H."/>
            <person name="Kennedy M."/>
            <person name="Barry K."/>
            <person name="Grigoriev I.V."/>
            <person name="Miller A.N."/>
            <person name="O'Donnell K."/>
            <person name="Stajich J.E."/>
            <person name="Bonito G."/>
        </authorList>
    </citation>
    <scope>NUCLEOTIDE SEQUENCE</scope>
    <source>
        <strain evidence="5">NVP60</strain>
    </source>
</reference>
<keyword evidence="3" id="KW-0812">Transmembrane</keyword>
<dbReference type="EMBL" id="JAAAIN010000234">
    <property type="protein sequence ID" value="KAG0317614.1"/>
    <property type="molecule type" value="Genomic_DNA"/>
</dbReference>
<dbReference type="Proteomes" id="UP000823405">
    <property type="component" value="Unassembled WGS sequence"/>
</dbReference>
<feature type="domain" description="N-acetyltransferase" evidence="4">
    <location>
        <begin position="135"/>
        <end position="326"/>
    </location>
</feature>
<dbReference type="Pfam" id="PF00583">
    <property type="entry name" value="Acetyltransf_1"/>
    <property type="match status" value="1"/>
</dbReference>
<keyword evidence="3" id="KW-1133">Transmembrane helix</keyword>
<dbReference type="SUPFAM" id="SSF55729">
    <property type="entry name" value="Acyl-CoA N-acyltransferases (Nat)"/>
    <property type="match status" value="1"/>
</dbReference>
<dbReference type="CDD" id="cd04301">
    <property type="entry name" value="NAT_SF"/>
    <property type="match status" value="1"/>
</dbReference>
<evidence type="ECO:0000313" key="6">
    <source>
        <dbReference type="Proteomes" id="UP000823405"/>
    </source>
</evidence>
<dbReference type="GO" id="GO:0008080">
    <property type="term" value="F:N-acetyltransferase activity"/>
    <property type="evidence" value="ECO:0007669"/>
    <property type="project" value="InterPro"/>
</dbReference>
<name>A0A9P6RHT3_9FUNG</name>